<feature type="region of interest" description="Disordered" evidence="5">
    <location>
        <begin position="748"/>
        <end position="775"/>
    </location>
</feature>
<evidence type="ECO:0000313" key="8">
    <source>
        <dbReference type="Proteomes" id="UP000799437"/>
    </source>
</evidence>
<feature type="region of interest" description="Disordered" evidence="5">
    <location>
        <begin position="488"/>
        <end position="516"/>
    </location>
</feature>
<feature type="compositionally biased region" description="Polar residues" evidence="5">
    <location>
        <begin position="666"/>
        <end position="677"/>
    </location>
</feature>
<evidence type="ECO:0000256" key="2">
    <source>
        <dbReference type="ARBA" id="ARBA00010511"/>
    </source>
</evidence>
<name>A0A6A6W0Z1_9PEZI</name>
<dbReference type="EMBL" id="ML996576">
    <property type="protein sequence ID" value="KAF2756185.1"/>
    <property type="molecule type" value="Genomic_DNA"/>
</dbReference>
<dbReference type="GeneID" id="54490621"/>
<feature type="domain" description="Pre-rRNA-processing protein RIX1 N-terminal" evidence="6">
    <location>
        <begin position="13"/>
        <end position="222"/>
    </location>
</feature>
<organism evidence="7 8">
    <name type="scientific">Pseudovirgaria hyperparasitica</name>
    <dbReference type="NCBI Taxonomy" id="470096"/>
    <lineage>
        <taxon>Eukaryota</taxon>
        <taxon>Fungi</taxon>
        <taxon>Dikarya</taxon>
        <taxon>Ascomycota</taxon>
        <taxon>Pezizomycotina</taxon>
        <taxon>Dothideomycetes</taxon>
        <taxon>Dothideomycetes incertae sedis</taxon>
        <taxon>Acrospermales</taxon>
        <taxon>Acrospermaceae</taxon>
        <taxon>Pseudovirgaria</taxon>
    </lineage>
</organism>
<dbReference type="InterPro" id="IPR012583">
    <property type="entry name" value="RIX1_N"/>
</dbReference>
<dbReference type="GO" id="GO:0006364">
    <property type="term" value="P:rRNA processing"/>
    <property type="evidence" value="ECO:0007669"/>
    <property type="project" value="TreeGrafter"/>
</dbReference>
<evidence type="ECO:0000259" key="6">
    <source>
        <dbReference type="Pfam" id="PF08167"/>
    </source>
</evidence>
<dbReference type="OrthoDB" id="20900at2759"/>
<evidence type="ECO:0000313" key="7">
    <source>
        <dbReference type="EMBL" id="KAF2756185.1"/>
    </source>
</evidence>
<evidence type="ECO:0000256" key="3">
    <source>
        <dbReference type="ARBA" id="ARBA00021502"/>
    </source>
</evidence>
<dbReference type="GO" id="GO:0005634">
    <property type="term" value="C:nucleus"/>
    <property type="evidence" value="ECO:0007669"/>
    <property type="project" value="UniProtKB-SubCell"/>
</dbReference>
<gene>
    <name evidence="7" type="ORF">EJ05DRAFT_539969</name>
</gene>
<keyword evidence="4" id="KW-0539">Nucleus</keyword>
<dbReference type="Proteomes" id="UP000799437">
    <property type="component" value="Unassembled WGS sequence"/>
</dbReference>
<accession>A0A6A6W0Z1</accession>
<dbReference type="InterPro" id="IPR016024">
    <property type="entry name" value="ARM-type_fold"/>
</dbReference>
<sequence>MATPEGPSQLAILKAVTFRIHSTPVEQLPQCIPYLTGSLASCRQLLSSETKSNSKKASEADVALNRLRTQLSTLLQDRSIQGRWAAIVLVKCVISLGGWEVLQKCKPWVQNLLGTLSKPDPPTTKKLAIITLTRIFYLSKEYPTLVREVTTPSLTPFVTSCMSLVFPKTLSLVEQHTSSQRALLATVLEAFNTLLPRHPTIFRPFLTQINLLLSQCIAPTSPTKKALVPTLDAETVDAAQRLFVLLHFSAPKDKGPEEWFQSYDSTIKAAHSVADRVFRSIIEAWQSTTGRQNSVTVASFSEDIRETGGGLLKSPPWHGIYAGGERLVGLLGLLRHFVTTNTTAPVDFRIGLLADLLSRILSLAVPYGRSANWGDGIQYNPQIGKDERNALFTLLPGIHIAAMEVLLSLVARFKSACLPFAHVSLEEVIGIFDAEKDVPLIRGAAYLATTALLDIAGRSLTKQTVTSLSSIVRPACLDLLPQAEKPSATAGLEKGHTNSTTKQNNGAANHSSTAQTSFPGLESAASNLLSAYLSTIHTSLMPVKVRSEIERIAVLLDNKDILLASILNPRALQKKVTASLLPLAARLRPDDPALEGLLRPRMPAIRHYVGTDLLEDEEVYDDDGDEMEVEEEPEETEQVEDGEKTGSEARDDNNEKTDQAMVSEDSYATSETKTSDPSPGLVDVTDSTTAKRPAATPLEQSFVVKRTRVEAPPVPVDEAPVTENETLPSQPVTVVAPVSSVTAVPVVSTTAESSDSDDEDYGELVIGPDTDDEAI</sequence>
<dbReference type="RefSeq" id="XP_033598636.1">
    <property type="nucleotide sequence ID" value="XM_033749567.1"/>
</dbReference>
<comment type="similarity">
    <text evidence="2">Belongs to the RIX1/PELP1 family.</text>
</comment>
<reference evidence="7" key="1">
    <citation type="journal article" date="2020" name="Stud. Mycol.">
        <title>101 Dothideomycetes genomes: a test case for predicting lifestyles and emergence of pathogens.</title>
        <authorList>
            <person name="Haridas S."/>
            <person name="Albert R."/>
            <person name="Binder M."/>
            <person name="Bloem J."/>
            <person name="Labutti K."/>
            <person name="Salamov A."/>
            <person name="Andreopoulos B."/>
            <person name="Baker S."/>
            <person name="Barry K."/>
            <person name="Bills G."/>
            <person name="Bluhm B."/>
            <person name="Cannon C."/>
            <person name="Castanera R."/>
            <person name="Culley D."/>
            <person name="Daum C."/>
            <person name="Ezra D."/>
            <person name="Gonzalez J."/>
            <person name="Henrissat B."/>
            <person name="Kuo A."/>
            <person name="Liang C."/>
            <person name="Lipzen A."/>
            <person name="Lutzoni F."/>
            <person name="Magnuson J."/>
            <person name="Mondo S."/>
            <person name="Nolan M."/>
            <person name="Ohm R."/>
            <person name="Pangilinan J."/>
            <person name="Park H.-J."/>
            <person name="Ramirez L."/>
            <person name="Alfaro M."/>
            <person name="Sun H."/>
            <person name="Tritt A."/>
            <person name="Yoshinaga Y."/>
            <person name="Zwiers L.-H."/>
            <person name="Turgeon B."/>
            <person name="Goodwin S."/>
            <person name="Spatafora J."/>
            <person name="Crous P."/>
            <person name="Grigoriev I."/>
        </authorList>
    </citation>
    <scope>NUCLEOTIDE SEQUENCE</scope>
    <source>
        <strain evidence="7">CBS 121739</strain>
    </source>
</reference>
<evidence type="ECO:0000256" key="4">
    <source>
        <dbReference type="ARBA" id="ARBA00023242"/>
    </source>
</evidence>
<proteinExistence type="inferred from homology"/>
<dbReference type="AlphaFoldDB" id="A0A6A6W0Z1"/>
<comment type="subcellular location">
    <subcellularLocation>
        <location evidence="1">Nucleus</location>
    </subcellularLocation>
</comment>
<dbReference type="PANTHER" id="PTHR34105">
    <property type="entry name" value="PROLINE-, GLUTAMIC ACID- AND LEUCINE-RICH PROTEIN 1"/>
    <property type="match status" value="1"/>
</dbReference>
<feature type="compositionally biased region" description="Acidic residues" evidence="5">
    <location>
        <begin position="615"/>
        <end position="640"/>
    </location>
</feature>
<dbReference type="Pfam" id="PF08167">
    <property type="entry name" value="RIX1"/>
    <property type="match status" value="1"/>
</dbReference>
<dbReference type="PANTHER" id="PTHR34105:SF1">
    <property type="entry name" value="PROLINE-, GLUTAMIC ACID- AND LEUCINE-RICH PROTEIN 1"/>
    <property type="match status" value="1"/>
</dbReference>
<feature type="compositionally biased region" description="Polar residues" evidence="5">
    <location>
        <begin position="497"/>
        <end position="516"/>
    </location>
</feature>
<dbReference type="SUPFAM" id="SSF48371">
    <property type="entry name" value="ARM repeat"/>
    <property type="match status" value="1"/>
</dbReference>
<feature type="compositionally biased region" description="Basic and acidic residues" evidence="5">
    <location>
        <begin position="641"/>
        <end position="658"/>
    </location>
</feature>
<evidence type="ECO:0000256" key="1">
    <source>
        <dbReference type="ARBA" id="ARBA00004123"/>
    </source>
</evidence>
<feature type="region of interest" description="Disordered" evidence="5">
    <location>
        <begin position="615"/>
        <end position="699"/>
    </location>
</feature>
<keyword evidence="8" id="KW-1185">Reference proteome</keyword>
<protein>
    <recommendedName>
        <fullName evidence="3">Pre-rRNA-processing protein RIX1</fullName>
    </recommendedName>
</protein>
<evidence type="ECO:0000256" key="5">
    <source>
        <dbReference type="SAM" id="MobiDB-lite"/>
    </source>
</evidence>